<dbReference type="Proteomes" id="UP000016233">
    <property type="component" value="Chromosome"/>
</dbReference>
<keyword evidence="1" id="KW-0812">Transmembrane</keyword>
<reference evidence="2 3" key="1">
    <citation type="journal article" date="2013" name="BMC Genomics">
        <title>Phylogenetic relationship and virulence inference of Streptococcus Anginosus Group: curated annotation and whole-genome comparative analysis support distinct species designation.</title>
        <authorList>
            <person name="Olson A.B."/>
            <person name="Kent H."/>
            <person name="Sibley C.D."/>
            <person name="Grinwis M.E."/>
            <person name="Mabon P."/>
            <person name="Ouellette C."/>
            <person name="Tyson S."/>
            <person name="Graham M."/>
            <person name="Tyler S.D."/>
            <person name="Van Domselaar G."/>
            <person name="Surette M.G."/>
            <person name="Corbett C.R."/>
        </authorList>
    </citation>
    <scope>NUCLEOTIDE SEQUENCE [LARGE SCALE GENOMIC DNA]</scope>
    <source>
        <strain evidence="2 3">B196</strain>
    </source>
</reference>
<dbReference type="KEGG" id="sib:SIR_0267"/>
<dbReference type="PATRIC" id="fig|862967.3.peg.254"/>
<evidence type="ECO:0000313" key="2">
    <source>
        <dbReference type="EMBL" id="AGU75656.1"/>
    </source>
</evidence>
<proteinExistence type="predicted"/>
<name>T1ZD82_STRIT</name>
<dbReference type="AlphaFoldDB" id="T1ZD82"/>
<protein>
    <recommendedName>
        <fullName evidence="4">Bacteriocin</fullName>
    </recommendedName>
</protein>
<gene>
    <name evidence="2" type="ORF">SIR_0267</name>
</gene>
<feature type="transmembrane region" description="Helical" evidence="1">
    <location>
        <begin position="31"/>
        <end position="50"/>
    </location>
</feature>
<keyword evidence="3" id="KW-1185">Reference proteome</keyword>
<evidence type="ECO:0000256" key="1">
    <source>
        <dbReference type="SAM" id="Phobius"/>
    </source>
</evidence>
<dbReference type="EMBL" id="CP003857">
    <property type="protein sequence ID" value="AGU75656.1"/>
    <property type="molecule type" value="Genomic_DNA"/>
</dbReference>
<dbReference type="HOGENOM" id="CLU_156624_0_0_9"/>
<keyword evidence="1" id="KW-1133">Transmembrane helix</keyword>
<dbReference type="Pfam" id="PF09683">
    <property type="entry name" value="Lactococcin_972"/>
    <property type="match status" value="1"/>
</dbReference>
<keyword evidence="1" id="KW-0472">Membrane</keyword>
<dbReference type="Gene3D" id="2.60.40.2850">
    <property type="match status" value="1"/>
</dbReference>
<evidence type="ECO:0000313" key="3">
    <source>
        <dbReference type="Proteomes" id="UP000016233"/>
    </source>
</evidence>
<evidence type="ECO:0008006" key="4">
    <source>
        <dbReference type="Google" id="ProtNLM"/>
    </source>
</evidence>
<sequence>MSMIKNIAFCIIIFHYCIYEEEENMVKIRTVVVTAFTILTFSLVLPVFAVSHLDGEWNYGGHHDPRNWGAFSNYYHRDRYHFSYVGSLERNNERRPSVQAGHTSYAFINTNFGERVTFDAGW</sequence>
<dbReference type="InterPro" id="IPR006540">
    <property type="entry name" value="Lactococcin_972"/>
</dbReference>
<organism evidence="2 3">
    <name type="scientific">Streptococcus intermedius B196</name>
    <dbReference type="NCBI Taxonomy" id="862967"/>
    <lineage>
        <taxon>Bacteria</taxon>
        <taxon>Bacillati</taxon>
        <taxon>Bacillota</taxon>
        <taxon>Bacilli</taxon>
        <taxon>Lactobacillales</taxon>
        <taxon>Streptococcaceae</taxon>
        <taxon>Streptococcus</taxon>
        <taxon>Streptococcus anginosus group</taxon>
    </lineage>
</organism>
<accession>T1ZD82</accession>